<evidence type="ECO:0000256" key="6">
    <source>
        <dbReference type="ARBA" id="ARBA00023002"/>
    </source>
</evidence>
<keyword evidence="5 8" id="KW-0521">NADP</keyword>
<comment type="catalytic activity">
    <reaction evidence="8">
        <text>(6S)-5,6,7,8-tetrahydrofolate + NADP(+) = 7,8-dihydrofolate + NADPH + H(+)</text>
        <dbReference type="Rhea" id="RHEA:15009"/>
        <dbReference type="ChEBI" id="CHEBI:15378"/>
        <dbReference type="ChEBI" id="CHEBI:57451"/>
        <dbReference type="ChEBI" id="CHEBI:57453"/>
        <dbReference type="ChEBI" id="CHEBI:57783"/>
        <dbReference type="ChEBI" id="CHEBI:58349"/>
        <dbReference type="EC" id="1.5.1.3"/>
    </reaction>
</comment>
<evidence type="ECO:0000256" key="8">
    <source>
        <dbReference type="PIRNR" id="PIRNR000194"/>
    </source>
</evidence>
<protein>
    <recommendedName>
        <fullName evidence="3 8">Dihydrofolate reductase</fullName>
        <ecNumber evidence="3 8">1.5.1.3</ecNumber>
    </recommendedName>
</protein>
<evidence type="ECO:0000256" key="7">
    <source>
        <dbReference type="ARBA" id="ARBA00025067"/>
    </source>
</evidence>
<dbReference type="EMBL" id="CP136051">
    <property type="protein sequence ID" value="WOK08034.1"/>
    <property type="molecule type" value="Genomic_DNA"/>
</dbReference>
<dbReference type="InterPro" id="IPR012259">
    <property type="entry name" value="DHFR"/>
</dbReference>
<dbReference type="RefSeq" id="WP_317490681.1">
    <property type="nucleotide sequence ID" value="NZ_CP136051.1"/>
</dbReference>
<evidence type="ECO:0000256" key="2">
    <source>
        <dbReference type="ARBA" id="ARBA00009539"/>
    </source>
</evidence>
<name>A0ABZ0IUF7_9BACT</name>
<dbReference type="Gene3D" id="3.40.430.10">
    <property type="entry name" value="Dihydrofolate Reductase, subunit A"/>
    <property type="match status" value="1"/>
</dbReference>
<comment type="pathway">
    <text evidence="1 8">Cofactor biosynthesis; tetrahydrofolate biosynthesis; 5,6,7,8-tetrahydrofolate from 7,8-dihydrofolate: step 1/1.</text>
</comment>
<evidence type="ECO:0000256" key="3">
    <source>
        <dbReference type="ARBA" id="ARBA00012856"/>
    </source>
</evidence>
<accession>A0ABZ0IUF7</accession>
<dbReference type="PANTHER" id="PTHR48069">
    <property type="entry name" value="DIHYDROFOLATE REDUCTASE"/>
    <property type="match status" value="1"/>
</dbReference>
<comment type="function">
    <text evidence="7 8">Key enzyme in folate metabolism. Catalyzes an essential reaction for de novo glycine and purine synthesis, and for DNA precursor synthesis.</text>
</comment>
<dbReference type="PRINTS" id="PR00070">
    <property type="entry name" value="DHFR"/>
</dbReference>
<gene>
    <name evidence="10" type="ORF">RT717_05235</name>
</gene>
<sequence>MIISQIVAVAKNGVIGNDYKMLWHMPKDFRYFKDQTMGHHVLMGRKTFESLGKILPGRTFIIVTRDKNFSIEGAHVVDSIEKGIALAAAAGEEELYIIGGGEVYKQTQPISDILYITEIDVIVEGNVKYPLPDTHIWEEVSRKDMSSDEKNPYNYSFTRWKKRK</sequence>
<dbReference type="PROSITE" id="PS51330">
    <property type="entry name" value="DHFR_2"/>
    <property type="match status" value="1"/>
</dbReference>
<comment type="similarity">
    <text evidence="2 8">Belongs to the dihydrofolate reductase family.</text>
</comment>
<evidence type="ECO:0000256" key="4">
    <source>
        <dbReference type="ARBA" id="ARBA00022563"/>
    </source>
</evidence>
<dbReference type="Pfam" id="PF00186">
    <property type="entry name" value="DHFR_1"/>
    <property type="match status" value="1"/>
</dbReference>
<evidence type="ECO:0000256" key="1">
    <source>
        <dbReference type="ARBA" id="ARBA00004903"/>
    </source>
</evidence>
<keyword evidence="6 8" id="KW-0560">Oxidoreductase</keyword>
<dbReference type="SUPFAM" id="SSF53597">
    <property type="entry name" value="Dihydrofolate reductase-like"/>
    <property type="match status" value="1"/>
</dbReference>
<organism evidence="10 11">
    <name type="scientific">Imperialibacter roseus</name>
    <dbReference type="NCBI Taxonomy" id="1324217"/>
    <lineage>
        <taxon>Bacteria</taxon>
        <taxon>Pseudomonadati</taxon>
        <taxon>Bacteroidota</taxon>
        <taxon>Cytophagia</taxon>
        <taxon>Cytophagales</taxon>
        <taxon>Flammeovirgaceae</taxon>
        <taxon>Imperialibacter</taxon>
    </lineage>
</organism>
<dbReference type="EC" id="1.5.1.3" evidence="3 8"/>
<keyword evidence="4 8" id="KW-0554">One-carbon metabolism</keyword>
<feature type="domain" description="DHFR" evidence="9">
    <location>
        <begin position="2"/>
        <end position="162"/>
    </location>
</feature>
<dbReference type="GO" id="GO:0004146">
    <property type="term" value="F:dihydrofolate reductase activity"/>
    <property type="evidence" value="ECO:0007669"/>
    <property type="project" value="UniProtKB-EC"/>
</dbReference>
<evidence type="ECO:0000313" key="11">
    <source>
        <dbReference type="Proteomes" id="UP001302349"/>
    </source>
</evidence>
<evidence type="ECO:0000313" key="10">
    <source>
        <dbReference type="EMBL" id="WOK08034.1"/>
    </source>
</evidence>
<proteinExistence type="inferred from homology"/>
<evidence type="ECO:0000259" key="9">
    <source>
        <dbReference type="PROSITE" id="PS51330"/>
    </source>
</evidence>
<dbReference type="CDD" id="cd00209">
    <property type="entry name" value="DHFR"/>
    <property type="match status" value="1"/>
</dbReference>
<reference evidence="10 11" key="1">
    <citation type="journal article" date="2023" name="Microbiol. Resour. Announc.">
        <title>Complete Genome Sequence of Imperialibacter roseus strain P4T.</title>
        <authorList>
            <person name="Tizabi D.R."/>
            <person name="Bachvaroff T."/>
            <person name="Hill R.T."/>
        </authorList>
    </citation>
    <scope>NUCLEOTIDE SEQUENCE [LARGE SCALE GENOMIC DNA]</scope>
    <source>
        <strain evidence="10 11">P4T</strain>
    </source>
</reference>
<dbReference type="PIRSF" id="PIRSF000194">
    <property type="entry name" value="DHFR"/>
    <property type="match status" value="1"/>
</dbReference>
<keyword evidence="11" id="KW-1185">Reference proteome</keyword>
<evidence type="ECO:0000256" key="5">
    <source>
        <dbReference type="ARBA" id="ARBA00022857"/>
    </source>
</evidence>
<dbReference type="Proteomes" id="UP001302349">
    <property type="component" value="Chromosome"/>
</dbReference>
<dbReference type="InterPro" id="IPR001796">
    <property type="entry name" value="DHFR_dom"/>
</dbReference>
<dbReference type="PANTHER" id="PTHR48069:SF3">
    <property type="entry name" value="DIHYDROFOLATE REDUCTASE"/>
    <property type="match status" value="1"/>
</dbReference>
<dbReference type="InterPro" id="IPR024072">
    <property type="entry name" value="DHFR-like_dom_sf"/>
</dbReference>